<dbReference type="PROSITE" id="PS50887">
    <property type="entry name" value="GGDEF"/>
    <property type="match status" value="1"/>
</dbReference>
<dbReference type="Pfam" id="PF12860">
    <property type="entry name" value="PAS_7"/>
    <property type="match status" value="1"/>
</dbReference>
<name>A0A1P8K7T5_9BURK</name>
<evidence type="ECO:0000259" key="3">
    <source>
        <dbReference type="PROSITE" id="PS50883"/>
    </source>
</evidence>
<evidence type="ECO:0000256" key="1">
    <source>
        <dbReference type="ARBA" id="ARBA00051114"/>
    </source>
</evidence>
<comment type="catalytic activity">
    <reaction evidence="1">
        <text>3',3'-c-di-GMP + H2O = 5'-phosphoguanylyl(3'-&gt;5')guanosine + H(+)</text>
        <dbReference type="Rhea" id="RHEA:24902"/>
        <dbReference type="ChEBI" id="CHEBI:15377"/>
        <dbReference type="ChEBI" id="CHEBI:15378"/>
        <dbReference type="ChEBI" id="CHEBI:58754"/>
        <dbReference type="ChEBI" id="CHEBI:58805"/>
        <dbReference type="EC" id="3.1.4.52"/>
    </reaction>
    <physiologicalReaction direction="left-to-right" evidence="1">
        <dbReference type="Rhea" id="RHEA:24903"/>
    </physiologicalReaction>
</comment>
<dbReference type="AlphaFoldDB" id="A0A1P8K7T5"/>
<dbReference type="Pfam" id="PF00990">
    <property type="entry name" value="GGDEF"/>
    <property type="match status" value="1"/>
</dbReference>
<dbReference type="SUPFAM" id="SSF55785">
    <property type="entry name" value="PYP-like sensor domain (PAS domain)"/>
    <property type="match status" value="1"/>
</dbReference>
<dbReference type="SMART" id="SM00267">
    <property type="entry name" value="GGDEF"/>
    <property type="match status" value="1"/>
</dbReference>
<dbReference type="Gene3D" id="3.30.70.270">
    <property type="match status" value="1"/>
</dbReference>
<dbReference type="KEGG" id="rsb:RS694_05435"/>
<organism evidence="5 6">
    <name type="scientific">Rhodoferax saidenbachensis</name>
    <dbReference type="NCBI Taxonomy" id="1484693"/>
    <lineage>
        <taxon>Bacteria</taxon>
        <taxon>Pseudomonadati</taxon>
        <taxon>Pseudomonadota</taxon>
        <taxon>Betaproteobacteria</taxon>
        <taxon>Burkholderiales</taxon>
        <taxon>Comamonadaceae</taxon>
        <taxon>Rhodoferax</taxon>
    </lineage>
</organism>
<keyword evidence="6" id="KW-1185">Reference proteome</keyword>
<dbReference type="Pfam" id="PF00563">
    <property type="entry name" value="EAL"/>
    <property type="match status" value="1"/>
</dbReference>
<dbReference type="EMBL" id="CP019239">
    <property type="protein sequence ID" value="APW42031.1"/>
    <property type="molecule type" value="Genomic_DNA"/>
</dbReference>
<dbReference type="PROSITE" id="PS50883">
    <property type="entry name" value="EAL"/>
    <property type="match status" value="1"/>
</dbReference>
<sequence length="890" mass="97865">MSMLANRNRMVAGTVGLVGIFLLALTLAAAALLWTTRQTALADSEEQEVRFVSGAVAALNRSLLGVDVLLASMDSLLGLSGLVQEWIDEDNASRLIRGVTEQSLIVRYVALVDPNGRVVASSHASGSGLQVNLPDGFLSETMSQPVSTLTISAPVVSFASSERVLYLARYIKMADASKMLAVAQVEIPVLTSIVIQGVDISGLEVTLERADGQLLASVPNQERLLGTRLPPFTGIHQGATQATRMATRLTGAPGIVVTRPVLYQDMLISASIPEAAALDEWRTQRDFIISVSLVFTAMILAAAGFAIWYMQRLQHARLGIAHSKNTLDQALESMVSGFVLLNAEHQLVSWNQRFLEFYPWLASCVQPLLPFEAVLNASAMDQFPQLDEEQRRQWIQRHMTQLLNAQGTHEQALPSGKAIQITVRRTPEGGRVIVYQDVTVLREAMVEIEKLAFYDALTHLPNRRLLMDRLEHATASNARSGRYGALLFLDLDHFKVLNDSLGHDIGDLLLQQVAQRLKTCMRAEDTVARLGGDEFVVMLEDLSSRSVEAAAMARHIGEKILEALNQPYQLAAHKYHSTPSVGVTLFGATALSSADLLKQADIAMYEVKAHGRNDLCFFDPQMQATINARAQLERDLHAALKNNEFELYYQPQYTLQGQVVGAEVLIRWHHPERGMVSPIEFISVAEESELIMHIGQWVLRTACEQLAAWRTQPAASALQLSVNLSARQLQQREIVAQVLSILEETGAPTHLLKLELTESTVLVNVDESIAKMGQLKAQGVHFSVDDFGTGHSSLAYLTQLPLDQLKIDQSFVRNIGLKPTDGVIVQTIIGMARNLGLEVIAEGVETQLQQEFLAEHGCTLYQGYLFCKPVPLTAFTTLLAQTQQPDAITQ</sequence>
<feature type="domain" description="GGDEF" evidence="4">
    <location>
        <begin position="482"/>
        <end position="620"/>
    </location>
</feature>
<dbReference type="CDD" id="cd01948">
    <property type="entry name" value="EAL"/>
    <property type="match status" value="1"/>
</dbReference>
<dbReference type="Gene3D" id="3.20.20.450">
    <property type="entry name" value="EAL domain"/>
    <property type="match status" value="1"/>
</dbReference>
<dbReference type="PANTHER" id="PTHR44757">
    <property type="entry name" value="DIGUANYLATE CYCLASE DGCP"/>
    <property type="match status" value="1"/>
</dbReference>
<dbReference type="NCBIfam" id="TIGR00254">
    <property type="entry name" value="GGDEF"/>
    <property type="match status" value="1"/>
</dbReference>
<evidence type="ECO:0000259" key="4">
    <source>
        <dbReference type="PROSITE" id="PS50887"/>
    </source>
</evidence>
<gene>
    <name evidence="5" type="ORF">RS694_05435</name>
</gene>
<dbReference type="Proteomes" id="UP000186110">
    <property type="component" value="Chromosome"/>
</dbReference>
<dbReference type="eggNOG" id="COG5001">
    <property type="taxonomic scope" value="Bacteria"/>
</dbReference>
<proteinExistence type="predicted"/>
<accession>A0A1P8K7T5</accession>
<dbReference type="GO" id="GO:0071111">
    <property type="term" value="F:cyclic-guanylate-specific phosphodiesterase activity"/>
    <property type="evidence" value="ECO:0007669"/>
    <property type="project" value="UniProtKB-EC"/>
</dbReference>
<dbReference type="InterPro" id="IPR029787">
    <property type="entry name" value="Nucleotide_cyclase"/>
</dbReference>
<dbReference type="InterPro" id="IPR001633">
    <property type="entry name" value="EAL_dom"/>
</dbReference>
<reference evidence="5 6" key="1">
    <citation type="submission" date="2017-01" db="EMBL/GenBank/DDBJ databases">
        <authorList>
            <person name="Mah S.A."/>
            <person name="Swanson W.J."/>
            <person name="Moy G.W."/>
            <person name="Vacquier V.D."/>
        </authorList>
    </citation>
    <scope>NUCLEOTIDE SEQUENCE [LARGE SCALE GENOMIC DNA]</scope>
    <source>
        <strain evidence="5 6">DSM 22694</strain>
    </source>
</reference>
<dbReference type="InterPro" id="IPR035919">
    <property type="entry name" value="EAL_sf"/>
</dbReference>
<dbReference type="CDD" id="cd01949">
    <property type="entry name" value="GGDEF"/>
    <property type="match status" value="1"/>
</dbReference>
<keyword evidence="2" id="KW-1133">Transmembrane helix</keyword>
<dbReference type="Gene3D" id="3.30.450.20">
    <property type="entry name" value="PAS domain"/>
    <property type="match status" value="2"/>
</dbReference>
<dbReference type="PANTHER" id="PTHR44757:SF2">
    <property type="entry name" value="BIOFILM ARCHITECTURE MAINTENANCE PROTEIN MBAA"/>
    <property type="match status" value="1"/>
</dbReference>
<evidence type="ECO:0000313" key="6">
    <source>
        <dbReference type="Proteomes" id="UP000186110"/>
    </source>
</evidence>
<dbReference type="SUPFAM" id="SSF55073">
    <property type="entry name" value="Nucleotide cyclase"/>
    <property type="match status" value="1"/>
</dbReference>
<dbReference type="InterPro" id="IPR000160">
    <property type="entry name" value="GGDEF_dom"/>
</dbReference>
<dbReference type="SUPFAM" id="SSF141868">
    <property type="entry name" value="EAL domain-like"/>
    <property type="match status" value="1"/>
</dbReference>
<dbReference type="InterPro" id="IPR052155">
    <property type="entry name" value="Biofilm_reg_signaling"/>
</dbReference>
<keyword evidence="2" id="KW-0812">Transmembrane</keyword>
<dbReference type="InterPro" id="IPR035965">
    <property type="entry name" value="PAS-like_dom_sf"/>
</dbReference>
<feature type="transmembrane region" description="Helical" evidence="2">
    <location>
        <begin position="287"/>
        <end position="309"/>
    </location>
</feature>
<dbReference type="InterPro" id="IPR043128">
    <property type="entry name" value="Rev_trsase/Diguanyl_cyclase"/>
</dbReference>
<protein>
    <submittedName>
        <fullName evidence="5">Diguanylate cyclase</fullName>
    </submittedName>
</protein>
<dbReference type="FunFam" id="3.20.20.450:FF:000001">
    <property type="entry name" value="Cyclic di-GMP phosphodiesterase yahA"/>
    <property type="match status" value="1"/>
</dbReference>
<keyword evidence="2" id="KW-0472">Membrane</keyword>
<dbReference type="SMART" id="SM00052">
    <property type="entry name" value="EAL"/>
    <property type="match status" value="1"/>
</dbReference>
<evidence type="ECO:0000313" key="5">
    <source>
        <dbReference type="EMBL" id="APW42031.1"/>
    </source>
</evidence>
<feature type="domain" description="EAL" evidence="3">
    <location>
        <begin position="629"/>
        <end position="883"/>
    </location>
</feature>
<dbReference type="GO" id="GO:0071732">
    <property type="term" value="P:cellular response to nitric oxide"/>
    <property type="evidence" value="ECO:0007669"/>
    <property type="project" value="UniProtKB-ARBA"/>
</dbReference>
<evidence type="ECO:0000256" key="2">
    <source>
        <dbReference type="SAM" id="Phobius"/>
    </source>
</evidence>
<dbReference type="STRING" id="1484693.RS694_05435"/>
<dbReference type="FunFam" id="3.30.70.270:FF:000001">
    <property type="entry name" value="Diguanylate cyclase domain protein"/>
    <property type="match status" value="1"/>
</dbReference>